<keyword evidence="3" id="KW-1003">Cell membrane</keyword>
<protein>
    <submittedName>
        <fullName evidence="9">Hemolysin III</fullName>
    </submittedName>
</protein>
<dbReference type="STRING" id="1120975.SAMN02746064_00567"/>
<evidence type="ECO:0000313" key="10">
    <source>
        <dbReference type="Proteomes" id="UP000184251"/>
    </source>
</evidence>
<evidence type="ECO:0000256" key="4">
    <source>
        <dbReference type="ARBA" id="ARBA00022692"/>
    </source>
</evidence>
<proteinExistence type="inferred from homology"/>
<feature type="transmembrane region" description="Helical" evidence="8">
    <location>
        <begin position="104"/>
        <end position="124"/>
    </location>
</feature>
<feature type="binding site" evidence="7">
    <location>
        <position position="62"/>
    </location>
    <ligand>
        <name>Zn(2+)</name>
        <dbReference type="ChEBI" id="CHEBI:29105"/>
    </ligand>
</feature>
<keyword evidence="6 8" id="KW-0472">Membrane</keyword>
<dbReference type="Proteomes" id="UP000184251">
    <property type="component" value="Unassembled WGS sequence"/>
</dbReference>
<dbReference type="Pfam" id="PF03006">
    <property type="entry name" value="HlyIII"/>
    <property type="match status" value="1"/>
</dbReference>
<feature type="transmembrane region" description="Helical" evidence="8">
    <location>
        <begin position="40"/>
        <end position="58"/>
    </location>
</feature>
<comment type="similarity">
    <text evidence="2">Belongs to the UPF0073 (Hly-III) family.</text>
</comment>
<evidence type="ECO:0000256" key="6">
    <source>
        <dbReference type="ARBA" id="ARBA00023136"/>
    </source>
</evidence>
<dbReference type="EMBL" id="FQTU01000002">
    <property type="protein sequence ID" value="SHE46341.1"/>
    <property type="molecule type" value="Genomic_DNA"/>
</dbReference>
<keyword evidence="4 8" id="KW-0812">Transmembrane</keyword>
<comment type="subcellular location">
    <subcellularLocation>
        <location evidence="1">Cell membrane</location>
        <topology evidence="1">Multi-pass membrane protein</topology>
    </subcellularLocation>
</comment>
<reference evidence="9 10" key="1">
    <citation type="submission" date="2016-11" db="EMBL/GenBank/DDBJ databases">
        <authorList>
            <person name="Jaros S."/>
            <person name="Januszkiewicz K."/>
            <person name="Wedrychowicz H."/>
        </authorList>
    </citation>
    <scope>NUCLEOTIDE SEQUENCE [LARGE SCALE GENOMIC DNA]</scope>
    <source>
        <strain evidence="9 10">DSM 14828</strain>
    </source>
</reference>
<feature type="transmembrane region" description="Helical" evidence="8">
    <location>
        <begin position="12"/>
        <end position="34"/>
    </location>
</feature>
<evidence type="ECO:0000256" key="8">
    <source>
        <dbReference type="SAM" id="Phobius"/>
    </source>
</evidence>
<dbReference type="PANTHER" id="PTHR20855:SF3">
    <property type="entry name" value="LD03007P"/>
    <property type="match status" value="1"/>
</dbReference>
<evidence type="ECO:0000256" key="1">
    <source>
        <dbReference type="ARBA" id="ARBA00004651"/>
    </source>
</evidence>
<dbReference type="PANTHER" id="PTHR20855">
    <property type="entry name" value="ADIPOR/PROGESTIN RECEPTOR-RELATED"/>
    <property type="match status" value="1"/>
</dbReference>
<keyword evidence="10" id="KW-1185">Reference proteome</keyword>
<dbReference type="NCBIfam" id="TIGR01065">
    <property type="entry name" value="hlyIII"/>
    <property type="match status" value="1"/>
</dbReference>
<name>A0A1M4TPE9_9FIRM</name>
<dbReference type="RefSeq" id="WP_073269556.1">
    <property type="nucleotide sequence ID" value="NZ_FQTU01000002.1"/>
</dbReference>
<evidence type="ECO:0000256" key="3">
    <source>
        <dbReference type="ARBA" id="ARBA00022475"/>
    </source>
</evidence>
<dbReference type="GO" id="GO:0005886">
    <property type="term" value="C:plasma membrane"/>
    <property type="evidence" value="ECO:0007669"/>
    <property type="project" value="UniProtKB-SubCell"/>
</dbReference>
<keyword evidence="5 8" id="KW-1133">Transmembrane helix</keyword>
<evidence type="ECO:0000313" key="9">
    <source>
        <dbReference type="EMBL" id="SHE46341.1"/>
    </source>
</evidence>
<evidence type="ECO:0000256" key="7">
    <source>
        <dbReference type="PIRSR" id="PIRSR604254-1"/>
    </source>
</evidence>
<dbReference type="OrthoDB" id="9813689at2"/>
<organism evidence="9 10">
    <name type="scientific">Alkalibacter saccharofermentans DSM 14828</name>
    <dbReference type="NCBI Taxonomy" id="1120975"/>
    <lineage>
        <taxon>Bacteria</taxon>
        <taxon>Bacillati</taxon>
        <taxon>Bacillota</taxon>
        <taxon>Clostridia</taxon>
        <taxon>Eubacteriales</taxon>
        <taxon>Eubacteriaceae</taxon>
        <taxon>Alkalibacter</taxon>
    </lineage>
</organism>
<dbReference type="InterPro" id="IPR005744">
    <property type="entry name" value="Hy-lIII"/>
</dbReference>
<dbReference type="GO" id="GO:0046872">
    <property type="term" value="F:metal ion binding"/>
    <property type="evidence" value="ECO:0007669"/>
    <property type="project" value="UniProtKB-KW"/>
</dbReference>
<dbReference type="InterPro" id="IPR004254">
    <property type="entry name" value="AdipoR/HlyIII-related"/>
</dbReference>
<feature type="binding site" evidence="7">
    <location>
        <position position="195"/>
    </location>
    <ligand>
        <name>Zn(2+)</name>
        <dbReference type="ChEBI" id="CHEBI:29105"/>
    </ligand>
</feature>
<sequence>MKINVREPINTLTHFIGFVLSVIGFVYLLIRSIMEGNATYIVSSTVFSLGLMGLYFASSLYHCKVAGEKVITRLRKLDHVMIFVLIAATYTPVCLITLKGITGYTLLAVIWTLALAGMIVKMFFINVPRWVSTGLYLFLGWASVSVIKPLASQLPTAGMSLLVAGGLFYTIGAVIYGTKSTKIKFGPFGFHEIFHLFILMGSLAHYLMVSLYIIR</sequence>
<evidence type="ECO:0000256" key="5">
    <source>
        <dbReference type="ARBA" id="ARBA00022989"/>
    </source>
</evidence>
<accession>A0A1M4TPE9</accession>
<keyword evidence="7" id="KW-0862">Zinc</keyword>
<feature type="transmembrane region" description="Helical" evidence="8">
    <location>
        <begin position="196"/>
        <end position="214"/>
    </location>
</feature>
<gene>
    <name evidence="9" type="ORF">SAMN02746064_00567</name>
</gene>
<keyword evidence="7" id="KW-0479">Metal-binding</keyword>
<evidence type="ECO:0000256" key="2">
    <source>
        <dbReference type="ARBA" id="ARBA00008488"/>
    </source>
</evidence>
<feature type="transmembrane region" description="Helical" evidence="8">
    <location>
        <begin position="131"/>
        <end position="151"/>
    </location>
</feature>
<dbReference type="AlphaFoldDB" id="A0A1M4TPE9"/>
<feature type="transmembrane region" description="Helical" evidence="8">
    <location>
        <begin position="157"/>
        <end position="176"/>
    </location>
</feature>
<feature type="binding site" evidence="7">
    <location>
        <position position="191"/>
    </location>
    <ligand>
        <name>Zn(2+)</name>
        <dbReference type="ChEBI" id="CHEBI:29105"/>
    </ligand>
</feature>
<dbReference type="GO" id="GO:0140911">
    <property type="term" value="F:pore-forming activity"/>
    <property type="evidence" value="ECO:0007669"/>
    <property type="project" value="InterPro"/>
</dbReference>